<name>A0A0D7B5X0_9AGAR</name>
<dbReference type="Gene3D" id="3.40.50.1820">
    <property type="entry name" value="alpha/beta hydrolase"/>
    <property type="match status" value="1"/>
</dbReference>
<proteinExistence type="predicted"/>
<dbReference type="GO" id="GO:0008236">
    <property type="term" value="F:serine-type peptidase activity"/>
    <property type="evidence" value="ECO:0007669"/>
    <property type="project" value="InterPro"/>
</dbReference>
<feature type="chain" id="PRO_5002316867" description="Peptidase S9 prolyl oligopeptidase catalytic domain-containing protein" evidence="2">
    <location>
        <begin position="21"/>
        <end position="891"/>
    </location>
</feature>
<evidence type="ECO:0000256" key="1">
    <source>
        <dbReference type="ARBA" id="ARBA00022729"/>
    </source>
</evidence>
<feature type="signal peptide" evidence="2">
    <location>
        <begin position="1"/>
        <end position="20"/>
    </location>
</feature>
<dbReference type="InterPro" id="IPR029058">
    <property type="entry name" value="AB_hydrolase_fold"/>
</dbReference>
<keyword evidence="1 2" id="KW-0732">Signal</keyword>
<dbReference type="InterPro" id="IPR050955">
    <property type="entry name" value="Plant_Biomass_Hydrol_Est"/>
</dbReference>
<evidence type="ECO:0000313" key="4">
    <source>
        <dbReference type="EMBL" id="KIY64911.1"/>
    </source>
</evidence>
<keyword evidence="5" id="KW-1185">Reference proteome</keyword>
<gene>
    <name evidence="4" type="ORF">CYLTODRAFT_424805</name>
</gene>
<protein>
    <recommendedName>
        <fullName evidence="3">Peptidase S9 prolyl oligopeptidase catalytic domain-containing protein</fullName>
    </recommendedName>
</protein>
<accession>A0A0D7B5X0</accession>
<dbReference type="InterPro" id="IPR001375">
    <property type="entry name" value="Peptidase_S9_cat"/>
</dbReference>
<dbReference type="STRING" id="1314674.A0A0D7B5X0"/>
<dbReference type="Proteomes" id="UP000054007">
    <property type="component" value="Unassembled WGS sequence"/>
</dbReference>
<sequence length="891" mass="96989">MTKMQLCRFLLSGIISTALAMQAPFASKGEWIVELSPSWNVLGPFPIHAREQQFLSPSFPLNLSQPMDYSKSYPSSYADGGQVSWSTTTSDSDGKLAVSFPHIRWEDLRATEGWAALQHHALLHTTISVNPPSQGGSGIPHLLVHLVQGSYFTILPQGNTSTPIWYSGDIYDLERALPQVVPLPVPPSFSEPTTYDLFVSGDYEIRLFGDPHVRGKQVPIQNIAISVSIEDTSTPFTLEPSQDVVPNFVEGWSFGEALGVGIRSIDTTWTVTSVQSLSDALTLNLVRPTRIHASQTRIVPIRIVQSSAFTAEILSFDITLASDDGARTQTHSVILPIKQISAWTTNDYIYILGSYFYGKSMPTFFGAIPPKSASEKPPILFLHGAGVDIVDWVFSQEAFPRNNRSWFILASGRTSWGLDWHGPSAKDAWATVDALASILQRPDWQDWAYPTGSPVVLMGHSNGGQGAWWNAERFPDRVLAVVPAAGYLKSQAYVPWTMSRAAHYTDPALLAILDTSLTPDNNDLFLTNLAGTPVLAVHGGADENVPVWHSREAVSVLKTTYPDANVSYLEIPKEGHWFDSILNNNEVNGFVEAVLDAFPTPVAPWDAFTLTVGVPSESGTLHGWRINALAVPGRLGKLSIQRRGDDHVHVRTTNLLRLSVDTSVFPLSWLKIDDNTLYLDPSLGKGLVSFVAVNSKVWKVDEKPESIQPSGRIQTVLSSDGPLVLVVPNKERGQMSVGLRIAHDLLLFHRLDAEIISTAEALSGDANAFGLGNVVAIQGDQDAFGLDIAESGLKEKLAMMAPEEVLNGPGLGIMLLHAHPTNPAGNMVIMRATDDAGLEKVARLFPIRTGVAVPDWIIVGPLADTKGAGGVVSAGLWGDDWSWDARMSWTS</sequence>
<dbReference type="PANTHER" id="PTHR43037">
    <property type="entry name" value="UNNAMED PRODUCT-RELATED"/>
    <property type="match status" value="1"/>
</dbReference>
<dbReference type="AlphaFoldDB" id="A0A0D7B5X0"/>
<dbReference type="GO" id="GO:0006508">
    <property type="term" value="P:proteolysis"/>
    <property type="evidence" value="ECO:0007669"/>
    <property type="project" value="InterPro"/>
</dbReference>
<dbReference type="Pfam" id="PF00326">
    <property type="entry name" value="Peptidase_S9"/>
    <property type="match status" value="1"/>
</dbReference>
<evidence type="ECO:0000313" key="5">
    <source>
        <dbReference type="Proteomes" id="UP000054007"/>
    </source>
</evidence>
<reference evidence="4 5" key="1">
    <citation type="journal article" date="2015" name="Fungal Genet. Biol.">
        <title>Evolution of novel wood decay mechanisms in Agaricales revealed by the genome sequences of Fistulina hepatica and Cylindrobasidium torrendii.</title>
        <authorList>
            <person name="Floudas D."/>
            <person name="Held B.W."/>
            <person name="Riley R."/>
            <person name="Nagy L.G."/>
            <person name="Koehler G."/>
            <person name="Ransdell A.S."/>
            <person name="Younus H."/>
            <person name="Chow J."/>
            <person name="Chiniquy J."/>
            <person name="Lipzen A."/>
            <person name="Tritt A."/>
            <person name="Sun H."/>
            <person name="Haridas S."/>
            <person name="LaButti K."/>
            <person name="Ohm R.A."/>
            <person name="Kues U."/>
            <person name="Blanchette R.A."/>
            <person name="Grigoriev I.V."/>
            <person name="Minto R.E."/>
            <person name="Hibbett D.S."/>
        </authorList>
    </citation>
    <scope>NUCLEOTIDE SEQUENCE [LARGE SCALE GENOMIC DNA]</scope>
    <source>
        <strain evidence="4 5">FP15055 ss-10</strain>
    </source>
</reference>
<dbReference type="PANTHER" id="PTHR43037:SF4">
    <property type="entry name" value="PEPTIDASE S9 PROLYL OLIGOPEPTIDASE CATALYTIC DOMAIN-CONTAINING PROTEIN"/>
    <property type="match status" value="1"/>
</dbReference>
<feature type="domain" description="Peptidase S9 prolyl oligopeptidase catalytic" evidence="3">
    <location>
        <begin position="453"/>
        <end position="581"/>
    </location>
</feature>
<organism evidence="4 5">
    <name type="scientific">Cylindrobasidium torrendii FP15055 ss-10</name>
    <dbReference type="NCBI Taxonomy" id="1314674"/>
    <lineage>
        <taxon>Eukaryota</taxon>
        <taxon>Fungi</taxon>
        <taxon>Dikarya</taxon>
        <taxon>Basidiomycota</taxon>
        <taxon>Agaricomycotina</taxon>
        <taxon>Agaricomycetes</taxon>
        <taxon>Agaricomycetidae</taxon>
        <taxon>Agaricales</taxon>
        <taxon>Marasmiineae</taxon>
        <taxon>Physalacriaceae</taxon>
        <taxon>Cylindrobasidium</taxon>
    </lineage>
</organism>
<dbReference type="EMBL" id="KN880613">
    <property type="protein sequence ID" value="KIY64911.1"/>
    <property type="molecule type" value="Genomic_DNA"/>
</dbReference>
<dbReference type="OrthoDB" id="449091at2759"/>
<evidence type="ECO:0000259" key="3">
    <source>
        <dbReference type="Pfam" id="PF00326"/>
    </source>
</evidence>
<dbReference type="SUPFAM" id="SSF53474">
    <property type="entry name" value="alpha/beta-Hydrolases"/>
    <property type="match status" value="1"/>
</dbReference>
<evidence type="ECO:0000256" key="2">
    <source>
        <dbReference type="SAM" id="SignalP"/>
    </source>
</evidence>